<name>K0S453_THAOC</name>
<dbReference type="Proteomes" id="UP000266841">
    <property type="component" value="Unassembled WGS sequence"/>
</dbReference>
<protein>
    <submittedName>
        <fullName evidence="2">Uncharacterized protein</fullName>
    </submittedName>
</protein>
<sequence>MLEDGSARSAWKVAHSKAPGLGMTERTSEGPGKARKACFRRKFGIGLRQKGPFIGKTRPAGPRWCRAGQTDEVVVFGRKVASRKALVELYKSLSIDEFRSTEPFALQRHNATTHRTARDDCSTRQNKPAAAASRKTPGALQRSPKTDAAPAGGGRGRRKTPGVLRRRPFMRRRPAAASRRPTQLVPGALALRRDTRRAAVVAGARARMHGGGDRFQIRLDRGLSVLTPAPAVAPGAPVKSYLFPPSTPPADCAARPPGSLCFRSTSASRPRPRPTPPSSSPPPDRGPGRRGGAGRGGGRQDDVEEPRRASGAVRRRQDEGGQRRRGRGRREEEEEEEPQDAGGTEAPLPRHSESEGRAAQSAGGIGRSDGTPPGVFPASAPRDAPSVFRRRRSTPGVFLREAPRAEAASSESEGRAAQSAGGKKDESAVDLNPSIESDLWSATRRFQEATFRPILTTGSRHARGTPRGDPPRPRLEDREERSDWTPRRIFDCNSPGKGPGADRRPRIDRGRRGGSGTPLGIEIGTSKENEEDVSSQGPGKLCVITLQRRILQRRGGCGWREHDEEVLGLSPKSNLDDNFFDRG</sequence>
<evidence type="ECO:0000313" key="2">
    <source>
        <dbReference type="EMBL" id="EJK53657.1"/>
    </source>
</evidence>
<feature type="compositionally biased region" description="Basic and acidic residues" evidence="1">
    <location>
        <begin position="298"/>
        <end position="308"/>
    </location>
</feature>
<feature type="compositionally biased region" description="Basic and acidic residues" evidence="1">
    <location>
        <begin position="500"/>
        <end position="511"/>
    </location>
</feature>
<accession>K0S453</accession>
<evidence type="ECO:0000313" key="3">
    <source>
        <dbReference type="Proteomes" id="UP000266841"/>
    </source>
</evidence>
<feature type="compositionally biased region" description="Low complexity" evidence="1">
    <location>
        <begin position="405"/>
        <end position="421"/>
    </location>
</feature>
<feature type="region of interest" description="Disordered" evidence="1">
    <location>
        <begin position="249"/>
        <end position="430"/>
    </location>
</feature>
<feature type="region of interest" description="Disordered" evidence="1">
    <location>
        <begin position="109"/>
        <end position="162"/>
    </location>
</feature>
<feature type="region of interest" description="Disordered" evidence="1">
    <location>
        <begin position="1"/>
        <end position="34"/>
    </location>
</feature>
<evidence type="ECO:0000256" key="1">
    <source>
        <dbReference type="SAM" id="MobiDB-lite"/>
    </source>
</evidence>
<feature type="compositionally biased region" description="Pro residues" evidence="1">
    <location>
        <begin position="273"/>
        <end position="285"/>
    </location>
</feature>
<dbReference type="EMBL" id="AGNL01037341">
    <property type="protein sequence ID" value="EJK53657.1"/>
    <property type="molecule type" value="Genomic_DNA"/>
</dbReference>
<organism evidence="2 3">
    <name type="scientific">Thalassiosira oceanica</name>
    <name type="common">Marine diatom</name>
    <dbReference type="NCBI Taxonomy" id="159749"/>
    <lineage>
        <taxon>Eukaryota</taxon>
        <taxon>Sar</taxon>
        <taxon>Stramenopiles</taxon>
        <taxon>Ochrophyta</taxon>
        <taxon>Bacillariophyta</taxon>
        <taxon>Coscinodiscophyceae</taxon>
        <taxon>Thalassiosirophycidae</taxon>
        <taxon>Thalassiosirales</taxon>
        <taxon>Thalassiosiraceae</taxon>
        <taxon>Thalassiosira</taxon>
    </lineage>
</organism>
<keyword evidence="3" id="KW-1185">Reference proteome</keyword>
<dbReference type="AlphaFoldDB" id="K0S453"/>
<reference evidence="2 3" key="1">
    <citation type="journal article" date="2012" name="Genome Biol.">
        <title>Genome and low-iron response of an oceanic diatom adapted to chronic iron limitation.</title>
        <authorList>
            <person name="Lommer M."/>
            <person name="Specht M."/>
            <person name="Roy A.S."/>
            <person name="Kraemer L."/>
            <person name="Andreson R."/>
            <person name="Gutowska M.A."/>
            <person name="Wolf J."/>
            <person name="Bergner S.V."/>
            <person name="Schilhabel M.B."/>
            <person name="Klostermeier U.C."/>
            <person name="Beiko R.G."/>
            <person name="Rosenstiel P."/>
            <person name="Hippler M."/>
            <person name="Laroche J."/>
        </authorList>
    </citation>
    <scope>NUCLEOTIDE SEQUENCE [LARGE SCALE GENOMIC DNA]</scope>
    <source>
        <strain evidence="2 3">CCMP1005</strain>
    </source>
</reference>
<feature type="compositionally biased region" description="Basic and acidic residues" evidence="1">
    <location>
        <begin position="469"/>
        <end position="490"/>
    </location>
</feature>
<proteinExistence type="predicted"/>
<gene>
    <name evidence="2" type="ORF">THAOC_26860</name>
</gene>
<feature type="region of interest" description="Disordered" evidence="1">
    <location>
        <begin position="450"/>
        <end position="537"/>
    </location>
</feature>
<comment type="caution">
    <text evidence="2">The sequence shown here is derived from an EMBL/GenBank/DDBJ whole genome shotgun (WGS) entry which is preliminary data.</text>
</comment>